<dbReference type="GO" id="GO:0061599">
    <property type="term" value="F:molybdopterin molybdotransferase activity"/>
    <property type="evidence" value="ECO:0007669"/>
    <property type="project" value="UniProtKB-UniRule"/>
</dbReference>
<keyword evidence="6" id="KW-0500">Molybdenum</keyword>
<comment type="pathway">
    <text evidence="2 6">Cofactor biosynthesis; molybdopterin biosynthesis.</text>
</comment>
<dbReference type="SUPFAM" id="SSF53218">
    <property type="entry name" value="Molybdenum cofactor biosynthesis proteins"/>
    <property type="match status" value="1"/>
</dbReference>
<dbReference type="InterPro" id="IPR008284">
    <property type="entry name" value="MoCF_biosynth_CS"/>
</dbReference>
<dbReference type="InterPro" id="IPR036135">
    <property type="entry name" value="MoeA_linker/N_sf"/>
</dbReference>
<dbReference type="Gene3D" id="2.170.190.11">
    <property type="entry name" value="Molybdopterin biosynthesis moea protein, domain 3"/>
    <property type="match status" value="1"/>
</dbReference>
<dbReference type="GO" id="GO:0046872">
    <property type="term" value="F:metal ion binding"/>
    <property type="evidence" value="ECO:0007669"/>
    <property type="project" value="UniProtKB-UniRule"/>
</dbReference>
<dbReference type="InterPro" id="IPR001453">
    <property type="entry name" value="MoaB/Mog_dom"/>
</dbReference>
<dbReference type="Gene3D" id="3.40.980.10">
    <property type="entry name" value="MoaB/Mog-like domain"/>
    <property type="match status" value="1"/>
</dbReference>
<evidence type="ECO:0000256" key="1">
    <source>
        <dbReference type="ARBA" id="ARBA00002901"/>
    </source>
</evidence>
<keyword evidence="6" id="KW-0460">Magnesium</keyword>
<keyword evidence="6" id="KW-0479">Metal-binding</keyword>
<dbReference type="GO" id="GO:0005829">
    <property type="term" value="C:cytosol"/>
    <property type="evidence" value="ECO:0007669"/>
    <property type="project" value="TreeGrafter"/>
</dbReference>
<dbReference type="Gene3D" id="3.90.105.10">
    <property type="entry name" value="Molybdopterin biosynthesis moea protein, domain 2"/>
    <property type="match status" value="1"/>
</dbReference>
<accession>A0A1G9TBI2</accession>
<dbReference type="UniPathway" id="UPA00344"/>
<keyword evidence="4 6" id="KW-0501">Molybdenum cofactor biosynthesis</keyword>
<dbReference type="PROSITE" id="PS01079">
    <property type="entry name" value="MOCF_BIOSYNTHESIS_2"/>
    <property type="match status" value="1"/>
</dbReference>
<evidence type="ECO:0000256" key="6">
    <source>
        <dbReference type="RuleBase" id="RU365090"/>
    </source>
</evidence>
<evidence type="ECO:0000256" key="5">
    <source>
        <dbReference type="ARBA" id="ARBA00047317"/>
    </source>
</evidence>
<dbReference type="InterPro" id="IPR038987">
    <property type="entry name" value="MoeA-like"/>
</dbReference>
<protein>
    <recommendedName>
        <fullName evidence="6">Molybdopterin molybdenumtransferase</fullName>
        <ecNumber evidence="6">2.10.1.1</ecNumber>
    </recommendedName>
</protein>
<dbReference type="RefSeq" id="WP_093205090.1">
    <property type="nucleotide sequence ID" value="NZ_FNGS01000006.1"/>
</dbReference>
<dbReference type="OrthoDB" id="9804758at2"/>
<dbReference type="InterPro" id="IPR005110">
    <property type="entry name" value="MoeA_linker/N"/>
</dbReference>
<evidence type="ECO:0000256" key="4">
    <source>
        <dbReference type="ARBA" id="ARBA00023150"/>
    </source>
</evidence>
<dbReference type="Gene3D" id="2.40.340.10">
    <property type="entry name" value="MoeA, C-terminal, domain IV"/>
    <property type="match status" value="1"/>
</dbReference>
<dbReference type="PANTHER" id="PTHR10192:SF5">
    <property type="entry name" value="GEPHYRIN"/>
    <property type="match status" value="1"/>
</dbReference>
<dbReference type="SUPFAM" id="SSF63867">
    <property type="entry name" value="MoeA C-terminal domain-like"/>
    <property type="match status" value="1"/>
</dbReference>
<comment type="similarity">
    <text evidence="3 6">Belongs to the MoeA family.</text>
</comment>
<dbReference type="AlphaFoldDB" id="A0A1G9TBI2"/>
<dbReference type="GO" id="GO:0006777">
    <property type="term" value="P:Mo-molybdopterin cofactor biosynthetic process"/>
    <property type="evidence" value="ECO:0007669"/>
    <property type="project" value="UniProtKB-UniRule"/>
</dbReference>
<dbReference type="Pfam" id="PF03454">
    <property type="entry name" value="MoeA_C"/>
    <property type="match status" value="1"/>
</dbReference>
<comment type="cofactor">
    <cofactor evidence="6">
        <name>Mg(2+)</name>
        <dbReference type="ChEBI" id="CHEBI:18420"/>
    </cofactor>
</comment>
<dbReference type="EC" id="2.10.1.1" evidence="6"/>
<dbReference type="InterPro" id="IPR005111">
    <property type="entry name" value="MoeA_C_domain_IV"/>
</dbReference>
<sequence length="395" mass="42952">MIPVAEALEKVLAARSVPATESVPLYQCPGRILAEDIAADRAFPPFDRVTMDGIALWLDGRAEEGMYRIEATTYAGEPAGKLASRSGAVEVMTGAVLPEGTNTVVRYEDLAFSEHFGSRFASLKAGVVPGQNIHRKGEDRAEGSLLLKAGTRIGSPEVAILATVGRPSVQVYRNPSVCLVSTGDELVDIHETPLPHQIRRSSTYQLSAALREIGIKSDIQHLRDDADGLFRALQTYLRQHDILILTGGVSAGKKDYLPEVLERLGVTRQFHQVAQRPGKPLWFGTTADGKAVFALPGNPVSTFLCFLKYVRPFLGHGPKGKPVATLSEQVIFKPDLTYFMPVATYYNEEGRHVARPLKGSGSGDFANLLECTGFLELPVGRTDFAAGEVFPYLPF</sequence>
<dbReference type="NCBIfam" id="TIGR00177">
    <property type="entry name" value="molyb_syn"/>
    <property type="match status" value="1"/>
</dbReference>
<comment type="catalytic activity">
    <reaction evidence="5">
        <text>adenylyl-molybdopterin + molybdate = Mo-molybdopterin + AMP + H(+)</text>
        <dbReference type="Rhea" id="RHEA:35047"/>
        <dbReference type="ChEBI" id="CHEBI:15378"/>
        <dbReference type="ChEBI" id="CHEBI:36264"/>
        <dbReference type="ChEBI" id="CHEBI:62727"/>
        <dbReference type="ChEBI" id="CHEBI:71302"/>
        <dbReference type="ChEBI" id="CHEBI:456215"/>
        <dbReference type="EC" id="2.10.1.1"/>
    </reaction>
</comment>
<evidence type="ECO:0000256" key="2">
    <source>
        <dbReference type="ARBA" id="ARBA00005046"/>
    </source>
</evidence>
<dbReference type="Pfam" id="PF00994">
    <property type="entry name" value="MoCF_biosynth"/>
    <property type="match status" value="1"/>
</dbReference>
<keyword evidence="6" id="KW-0808">Transferase</keyword>
<dbReference type="InterPro" id="IPR036688">
    <property type="entry name" value="MoeA_C_domain_IV_sf"/>
</dbReference>
<dbReference type="STRING" id="563176.SAMN04488090_3493"/>
<dbReference type="PANTHER" id="PTHR10192">
    <property type="entry name" value="MOLYBDOPTERIN BIOSYNTHESIS PROTEIN"/>
    <property type="match status" value="1"/>
</dbReference>
<comment type="function">
    <text evidence="1 6">Catalyzes the insertion of molybdate into adenylated molybdopterin with the concomitant release of AMP.</text>
</comment>
<name>A0A1G9TBI2_9BACT</name>
<evidence type="ECO:0000313" key="8">
    <source>
        <dbReference type="EMBL" id="SDM44972.1"/>
    </source>
</evidence>
<reference evidence="8 9" key="1">
    <citation type="submission" date="2016-10" db="EMBL/GenBank/DDBJ databases">
        <authorList>
            <person name="de Groot N.N."/>
        </authorList>
    </citation>
    <scope>NUCLEOTIDE SEQUENCE [LARGE SCALE GENOMIC DNA]</scope>
    <source>
        <strain evidence="8 9">DSM 21668</strain>
    </source>
</reference>
<dbReference type="Pfam" id="PF03453">
    <property type="entry name" value="MoeA_N"/>
    <property type="match status" value="1"/>
</dbReference>
<dbReference type="CDD" id="cd00887">
    <property type="entry name" value="MoeA"/>
    <property type="match status" value="1"/>
</dbReference>
<evidence type="ECO:0000256" key="3">
    <source>
        <dbReference type="ARBA" id="ARBA00010763"/>
    </source>
</evidence>
<dbReference type="Proteomes" id="UP000198901">
    <property type="component" value="Unassembled WGS sequence"/>
</dbReference>
<organism evidence="8 9">
    <name type="scientific">Siphonobacter aquaeclarae</name>
    <dbReference type="NCBI Taxonomy" id="563176"/>
    <lineage>
        <taxon>Bacteria</taxon>
        <taxon>Pseudomonadati</taxon>
        <taxon>Bacteroidota</taxon>
        <taxon>Cytophagia</taxon>
        <taxon>Cytophagales</taxon>
        <taxon>Cytophagaceae</taxon>
        <taxon>Siphonobacter</taxon>
    </lineage>
</organism>
<proteinExistence type="inferred from homology"/>
<keyword evidence="9" id="KW-1185">Reference proteome</keyword>
<dbReference type="InterPro" id="IPR036425">
    <property type="entry name" value="MoaB/Mog-like_dom_sf"/>
</dbReference>
<gene>
    <name evidence="8" type="ORF">SAMN04488090_3493</name>
</gene>
<dbReference type="SMART" id="SM00852">
    <property type="entry name" value="MoCF_biosynth"/>
    <property type="match status" value="1"/>
</dbReference>
<feature type="domain" description="MoaB/Mog" evidence="7">
    <location>
        <begin position="178"/>
        <end position="316"/>
    </location>
</feature>
<evidence type="ECO:0000259" key="7">
    <source>
        <dbReference type="SMART" id="SM00852"/>
    </source>
</evidence>
<dbReference type="EMBL" id="FNGS01000006">
    <property type="protein sequence ID" value="SDM44972.1"/>
    <property type="molecule type" value="Genomic_DNA"/>
</dbReference>
<dbReference type="SUPFAM" id="SSF63882">
    <property type="entry name" value="MoeA N-terminal region -like"/>
    <property type="match status" value="1"/>
</dbReference>
<evidence type="ECO:0000313" key="9">
    <source>
        <dbReference type="Proteomes" id="UP000198901"/>
    </source>
</evidence>